<dbReference type="Pfam" id="PF00628">
    <property type="entry name" value="PHD"/>
    <property type="match status" value="1"/>
</dbReference>
<dbReference type="PROSITE" id="PS01359">
    <property type="entry name" value="ZF_PHD_1"/>
    <property type="match status" value="1"/>
</dbReference>
<evidence type="ECO:0000313" key="7">
    <source>
        <dbReference type="Proteomes" id="UP000008068"/>
    </source>
</evidence>
<dbReference type="OrthoDB" id="436852at2759"/>
<evidence type="ECO:0000256" key="2">
    <source>
        <dbReference type="ARBA" id="ARBA00022771"/>
    </source>
</evidence>
<dbReference type="EMBL" id="GL379858">
    <property type="protein sequence ID" value="EGT56962.1"/>
    <property type="molecule type" value="Genomic_DNA"/>
</dbReference>
<reference evidence="7" key="1">
    <citation type="submission" date="2011-07" db="EMBL/GenBank/DDBJ databases">
        <authorList>
            <consortium name="Caenorhabditis brenneri Sequencing and Analysis Consortium"/>
            <person name="Wilson R.K."/>
        </authorList>
    </citation>
    <scope>NUCLEOTIDE SEQUENCE [LARGE SCALE GENOMIC DNA]</scope>
    <source>
        <strain evidence="7">PB2801</strain>
    </source>
</reference>
<keyword evidence="7" id="KW-1185">Reference proteome</keyword>
<dbReference type="eggNOG" id="ENOG502REB4">
    <property type="taxonomic scope" value="Eukaryota"/>
</dbReference>
<feature type="region of interest" description="Disordered" evidence="4">
    <location>
        <begin position="276"/>
        <end position="298"/>
    </location>
</feature>
<gene>
    <name evidence="6" type="ORF">CAEBREN_05089</name>
</gene>
<feature type="region of interest" description="Disordered" evidence="4">
    <location>
        <begin position="331"/>
        <end position="392"/>
    </location>
</feature>
<dbReference type="HOGENOM" id="CLU_452156_0_0_1"/>
<accession>G0NBM1</accession>
<protein>
    <recommendedName>
        <fullName evidence="5">Zinc finger PHD-type domain-containing protein</fullName>
    </recommendedName>
</protein>
<dbReference type="AlphaFoldDB" id="G0NBM1"/>
<dbReference type="InterPro" id="IPR011011">
    <property type="entry name" value="Znf_FYVE_PHD"/>
</dbReference>
<organism evidence="7">
    <name type="scientific">Caenorhabditis brenneri</name>
    <name type="common">Nematode worm</name>
    <dbReference type="NCBI Taxonomy" id="135651"/>
    <lineage>
        <taxon>Eukaryota</taxon>
        <taxon>Metazoa</taxon>
        <taxon>Ecdysozoa</taxon>
        <taxon>Nematoda</taxon>
        <taxon>Chromadorea</taxon>
        <taxon>Rhabditida</taxon>
        <taxon>Rhabditina</taxon>
        <taxon>Rhabditomorpha</taxon>
        <taxon>Rhabditoidea</taxon>
        <taxon>Rhabditidae</taxon>
        <taxon>Peloderinae</taxon>
        <taxon>Caenorhabditis</taxon>
    </lineage>
</organism>
<dbReference type="Proteomes" id="UP000008068">
    <property type="component" value="Unassembled WGS sequence"/>
</dbReference>
<evidence type="ECO:0000256" key="1">
    <source>
        <dbReference type="ARBA" id="ARBA00022723"/>
    </source>
</evidence>
<dbReference type="STRING" id="135651.G0NBM1"/>
<feature type="compositionally biased region" description="Low complexity" evidence="4">
    <location>
        <begin position="372"/>
        <end position="382"/>
    </location>
</feature>
<dbReference type="InterPro" id="IPR001965">
    <property type="entry name" value="Znf_PHD"/>
</dbReference>
<dbReference type="InterPro" id="IPR013083">
    <property type="entry name" value="Znf_RING/FYVE/PHD"/>
</dbReference>
<dbReference type="InParanoid" id="G0NBM1"/>
<feature type="domain" description="Zinc finger PHD-type" evidence="5">
    <location>
        <begin position="16"/>
        <end position="68"/>
    </location>
</feature>
<sequence length="604" mass="68770">MEFPFPDDSLEVHGVKCVCGLKQPPGTNEERNEDWVLCERCKSWQHQICVGIIPPRTEIGRYHCPECRSRARNEWTMSDDKRLWEKFTKDAVKMLKESTNMENWCQDFATENGMTHAPSTIRNHFKKLTKEYLEHDFVKDVKMKIFCAIASMSRLSDKLIDDFKIHGEVFMTPGKKIVAFIETGKVLPLYSVPKWGQKVSRRHATVAADAIEDLPPLPNTDTVLANANMVLEARRLSGEQEKDGGQVPPSVSLPKTVVTNHRKRYRVDRMVTSRLVQSGQNAAHQTVNTTNPELADIPDDTRTISTAVALPTPPVVGTKKAPNVVELATSIAPNVEPKSEKTVANQHENHQPLDRSPSQHPSTSEAANRVQNNNLLPLDPLPKSTTVEDMDEPNGGAEMETIDCNQQTAEAQHTRIKEEDEESAIKRVKFEKEREIFRPPAEQASVFDFLFSLGCFLSTLSVKNAYLEEFVNDMKRKIIMKIGVEEKMEYSSIAESLTNVFDSSLNNAKRMETIDEKFKGEVNVLPDPREYLDLTTFLRHLENFVGQYNLTSNEFGKLRKRIQEAIQESVEEGKRGHGKFLKITSIKRRVWFIYDRHGFIDDED</sequence>
<evidence type="ECO:0000256" key="3">
    <source>
        <dbReference type="ARBA" id="ARBA00022833"/>
    </source>
</evidence>
<keyword evidence="3" id="KW-0862">Zinc</keyword>
<keyword evidence="2" id="KW-0863">Zinc-finger</keyword>
<evidence type="ECO:0000256" key="4">
    <source>
        <dbReference type="SAM" id="MobiDB-lite"/>
    </source>
</evidence>
<keyword evidence="1" id="KW-0479">Metal-binding</keyword>
<proteinExistence type="predicted"/>
<dbReference type="InterPro" id="IPR019787">
    <property type="entry name" value="Znf_PHD-finger"/>
</dbReference>
<evidence type="ECO:0000259" key="5">
    <source>
        <dbReference type="SMART" id="SM00249"/>
    </source>
</evidence>
<dbReference type="InterPro" id="IPR019786">
    <property type="entry name" value="Zinc_finger_PHD-type_CS"/>
</dbReference>
<dbReference type="Gene3D" id="3.30.40.10">
    <property type="entry name" value="Zinc/RING finger domain, C3HC4 (zinc finger)"/>
    <property type="match status" value="1"/>
</dbReference>
<dbReference type="SMART" id="SM00249">
    <property type="entry name" value="PHD"/>
    <property type="match status" value="1"/>
</dbReference>
<dbReference type="GO" id="GO:0008270">
    <property type="term" value="F:zinc ion binding"/>
    <property type="evidence" value="ECO:0007669"/>
    <property type="project" value="UniProtKB-KW"/>
</dbReference>
<feature type="compositionally biased region" description="Polar residues" evidence="4">
    <location>
        <begin position="356"/>
        <end position="371"/>
    </location>
</feature>
<name>G0NBM1_CAEBE</name>
<dbReference type="SUPFAM" id="SSF57903">
    <property type="entry name" value="FYVE/PHD zinc finger"/>
    <property type="match status" value="1"/>
</dbReference>
<feature type="compositionally biased region" description="Polar residues" evidence="4">
    <location>
        <begin position="276"/>
        <end position="292"/>
    </location>
</feature>
<dbReference type="CDD" id="cd15517">
    <property type="entry name" value="PHD_TCF19_like"/>
    <property type="match status" value="1"/>
</dbReference>
<evidence type="ECO:0000313" key="6">
    <source>
        <dbReference type="EMBL" id="EGT56962.1"/>
    </source>
</evidence>
<feature type="compositionally biased region" description="Basic and acidic residues" evidence="4">
    <location>
        <begin position="337"/>
        <end position="353"/>
    </location>
</feature>